<protein>
    <submittedName>
        <fullName evidence="1">Uncharacterized protein</fullName>
    </submittedName>
</protein>
<dbReference type="EMBL" id="VDCV01000007">
    <property type="protein sequence ID" value="KAB5548528.1"/>
    <property type="molecule type" value="Genomic_DNA"/>
</dbReference>
<proteinExistence type="predicted"/>
<reference evidence="2" key="1">
    <citation type="journal article" date="2019" name="Gigascience">
        <title>De novo genome assembly of the endangered Acer yangbiense, a plant species with extremely small populations endemic to Yunnan Province, China.</title>
        <authorList>
            <person name="Yang J."/>
            <person name="Wariss H.M."/>
            <person name="Tao L."/>
            <person name="Zhang R."/>
            <person name="Yun Q."/>
            <person name="Hollingsworth P."/>
            <person name="Dao Z."/>
            <person name="Luo G."/>
            <person name="Guo H."/>
            <person name="Ma Y."/>
            <person name="Sun W."/>
        </authorList>
    </citation>
    <scope>NUCLEOTIDE SEQUENCE [LARGE SCALE GENOMIC DNA]</scope>
    <source>
        <strain evidence="2">cv. br00</strain>
    </source>
</reference>
<dbReference type="PANTHER" id="PTHR47926">
    <property type="entry name" value="PENTATRICOPEPTIDE REPEAT-CONTAINING PROTEIN"/>
    <property type="match status" value="1"/>
</dbReference>
<keyword evidence="2" id="KW-1185">Reference proteome</keyword>
<evidence type="ECO:0000313" key="1">
    <source>
        <dbReference type="EMBL" id="KAB5548528.1"/>
    </source>
</evidence>
<sequence>MPWQPNVVVWKTLLGACTIHGHLDLGTFARAQLLQCEPKDSGVYVLISNLYAYEQRWSDVHVVRRTTLNEGVIKNSRAKPCREIMPINLLLVMVMRIALLLNKFVMGIGDENCLTFKTYVWKLLYTRMVQQMLISALSAMGLQRDSLPQALRPVKVEVESNSRSSQYFQVTGYANPLDDLTLVKGRSTGAIYVLCSYVSTELNLLEMVLDN</sequence>
<accession>A0A5N5M0V0</accession>
<name>A0A5N5M0V0_9ROSI</name>
<dbReference type="PANTHER" id="PTHR47926:SF507">
    <property type="entry name" value="DYW DOMAIN-CONTAINING PROTEIN"/>
    <property type="match status" value="1"/>
</dbReference>
<evidence type="ECO:0000313" key="2">
    <source>
        <dbReference type="Proteomes" id="UP000326939"/>
    </source>
</evidence>
<organism evidence="1 2">
    <name type="scientific">Salix brachista</name>
    <dbReference type="NCBI Taxonomy" id="2182728"/>
    <lineage>
        <taxon>Eukaryota</taxon>
        <taxon>Viridiplantae</taxon>
        <taxon>Streptophyta</taxon>
        <taxon>Embryophyta</taxon>
        <taxon>Tracheophyta</taxon>
        <taxon>Spermatophyta</taxon>
        <taxon>Magnoliopsida</taxon>
        <taxon>eudicotyledons</taxon>
        <taxon>Gunneridae</taxon>
        <taxon>Pentapetalae</taxon>
        <taxon>rosids</taxon>
        <taxon>fabids</taxon>
        <taxon>Malpighiales</taxon>
        <taxon>Salicaceae</taxon>
        <taxon>Saliceae</taxon>
        <taxon>Salix</taxon>
    </lineage>
</organism>
<comment type="caution">
    <text evidence="1">The sequence shown here is derived from an EMBL/GenBank/DDBJ whole genome shotgun (WGS) entry which is preliminary data.</text>
</comment>
<dbReference type="Pfam" id="PF20431">
    <property type="entry name" value="E_motif"/>
    <property type="match status" value="1"/>
</dbReference>
<dbReference type="AlphaFoldDB" id="A0A5N5M0V0"/>
<dbReference type="GO" id="GO:0003723">
    <property type="term" value="F:RNA binding"/>
    <property type="evidence" value="ECO:0007669"/>
    <property type="project" value="InterPro"/>
</dbReference>
<dbReference type="Proteomes" id="UP000326939">
    <property type="component" value="Chromosome 7"/>
</dbReference>
<gene>
    <name evidence="1" type="ORF">DKX38_011934</name>
</gene>
<dbReference type="InterPro" id="IPR046848">
    <property type="entry name" value="E_motif"/>
</dbReference>
<dbReference type="GO" id="GO:0009451">
    <property type="term" value="P:RNA modification"/>
    <property type="evidence" value="ECO:0007669"/>
    <property type="project" value="InterPro"/>
</dbReference>
<dbReference type="InterPro" id="IPR046960">
    <property type="entry name" value="PPR_At4g14850-like_plant"/>
</dbReference>